<dbReference type="GO" id="GO:0042773">
    <property type="term" value="P:ATP synthesis coupled electron transport"/>
    <property type="evidence" value="ECO:0007669"/>
    <property type="project" value="TreeGrafter"/>
</dbReference>
<evidence type="ECO:0000256" key="10">
    <source>
        <dbReference type="ARBA" id="ARBA00023008"/>
    </source>
</evidence>
<evidence type="ECO:0000259" key="17">
    <source>
        <dbReference type="PROSITE" id="PS50999"/>
    </source>
</evidence>
<comment type="similarity">
    <text evidence="2 14">Belongs to the cytochrome c oxidase subunit 2 family.</text>
</comment>
<evidence type="ECO:0000256" key="4">
    <source>
        <dbReference type="ARBA" id="ARBA00022660"/>
    </source>
</evidence>
<dbReference type="InterPro" id="IPR014222">
    <property type="entry name" value="Cyt_c_oxidase_su2"/>
</dbReference>
<protein>
    <recommendedName>
        <fullName evidence="14">Cytochrome c oxidase subunit 2</fullName>
    </recommendedName>
</protein>
<keyword evidence="9 15" id="KW-1133">Transmembrane helix</keyword>
<comment type="catalytic activity">
    <reaction evidence="13">
        <text>4 Fe(II)-[cytochrome c] + O2 + 8 H(+)(in) = 4 Fe(III)-[cytochrome c] + 2 H2O + 4 H(+)(out)</text>
        <dbReference type="Rhea" id="RHEA:11436"/>
        <dbReference type="Rhea" id="RHEA-COMP:10350"/>
        <dbReference type="Rhea" id="RHEA-COMP:14399"/>
        <dbReference type="ChEBI" id="CHEBI:15377"/>
        <dbReference type="ChEBI" id="CHEBI:15378"/>
        <dbReference type="ChEBI" id="CHEBI:15379"/>
        <dbReference type="ChEBI" id="CHEBI:29033"/>
        <dbReference type="ChEBI" id="CHEBI:29034"/>
        <dbReference type="EC" id="7.1.1.9"/>
    </reaction>
    <physiologicalReaction direction="left-to-right" evidence="13">
        <dbReference type="Rhea" id="RHEA:11437"/>
    </physiologicalReaction>
</comment>
<evidence type="ECO:0000256" key="14">
    <source>
        <dbReference type="RuleBase" id="RU000457"/>
    </source>
</evidence>
<dbReference type="FunFam" id="1.10.287.90:FF:000004">
    <property type="entry name" value="Cytochrome c oxidase subunit 2"/>
    <property type="match status" value="1"/>
</dbReference>
<dbReference type="Gene3D" id="2.60.40.420">
    <property type="entry name" value="Cupredoxins - blue copper proteins"/>
    <property type="match status" value="1"/>
</dbReference>
<feature type="transmembrane region" description="Helical" evidence="15">
    <location>
        <begin position="7"/>
        <end position="24"/>
    </location>
</feature>
<accession>A0A2H4R8G2</accession>
<dbReference type="GO" id="GO:0005507">
    <property type="term" value="F:copper ion binding"/>
    <property type="evidence" value="ECO:0007669"/>
    <property type="project" value="InterPro"/>
</dbReference>
<evidence type="ECO:0000256" key="8">
    <source>
        <dbReference type="ARBA" id="ARBA00022982"/>
    </source>
</evidence>
<dbReference type="InterPro" id="IPR011759">
    <property type="entry name" value="Cyt_c_oxidase_su2_TM_dom"/>
</dbReference>
<keyword evidence="3 14" id="KW-0813">Transport</keyword>
<feature type="transmembrane region" description="Helical" evidence="15">
    <location>
        <begin position="64"/>
        <end position="84"/>
    </location>
</feature>
<dbReference type="GO" id="GO:1902494">
    <property type="term" value="C:catalytic complex"/>
    <property type="evidence" value="ECO:0007669"/>
    <property type="project" value="UniProtKB-ARBA"/>
</dbReference>
<dbReference type="PROSITE" id="PS00078">
    <property type="entry name" value="COX2"/>
    <property type="match status" value="1"/>
</dbReference>
<dbReference type="GO" id="GO:0016491">
    <property type="term" value="F:oxidoreductase activity"/>
    <property type="evidence" value="ECO:0007669"/>
    <property type="project" value="InterPro"/>
</dbReference>
<dbReference type="PROSITE" id="PS50857">
    <property type="entry name" value="COX2_CUA"/>
    <property type="match status" value="1"/>
</dbReference>
<keyword evidence="8 14" id="KW-0249">Electron transport</keyword>
<evidence type="ECO:0000256" key="2">
    <source>
        <dbReference type="ARBA" id="ARBA00007866"/>
    </source>
</evidence>
<keyword evidence="12 14" id="KW-0472">Membrane</keyword>
<dbReference type="PANTHER" id="PTHR22888">
    <property type="entry name" value="CYTOCHROME C OXIDASE, SUBUNIT II"/>
    <property type="match status" value="1"/>
</dbReference>
<dbReference type="PRINTS" id="PR01166">
    <property type="entry name" value="CYCOXIDASEII"/>
</dbReference>
<dbReference type="GO" id="GO:1902495">
    <property type="term" value="C:transmembrane transporter complex"/>
    <property type="evidence" value="ECO:0007669"/>
    <property type="project" value="UniProtKB-ARBA"/>
</dbReference>
<dbReference type="AlphaFoldDB" id="A0A2H4R8G2"/>
<gene>
    <name evidence="18" type="primary">cox2</name>
</gene>
<organism evidence="18">
    <name type="scientific">Ancoracysta twista</name>
    <dbReference type="NCBI Taxonomy" id="2044563"/>
    <lineage>
        <taxon>Eukaryota</taxon>
        <taxon>Provora</taxon>
        <taxon>Nebulidia</taxon>
        <taxon>Nebulidea</taxon>
        <taxon>Nebulidida</taxon>
        <taxon>Nebulidae</taxon>
    </lineage>
</organism>
<dbReference type="InterPro" id="IPR045187">
    <property type="entry name" value="CcO_II"/>
</dbReference>
<dbReference type="PANTHER" id="PTHR22888:SF9">
    <property type="entry name" value="CYTOCHROME C OXIDASE SUBUNIT 2"/>
    <property type="match status" value="1"/>
</dbReference>
<name>A0A2H4R8G2_9EUKA</name>
<dbReference type="NCBIfam" id="TIGR02866">
    <property type="entry name" value="CoxB"/>
    <property type="match status" value="1"/>
</dbReference>
<dbReference type="InterPro" id="IPR001505">
    <property type="entry name" value="Copper_CuA"/>
</dbReference>
<keyword evidence="7" id="KW-1278">Translocase</keyword>
<geneLocation type="mitochondrion" evidence="18"/>
<evidence type="ECO:0000256" key="5">
    <source>
        <dbReference type="ARBA" id="ARBA00022692"/>
    </source>
</evidence>
<dbReference type="InterPro" id="IPR034210">
    <property type="entry name" value="CcO_II_C"/>
</dbReference>
<keyword evidence="5 14" id="KW-0812">Transmembrane</keyword>
<keyword evidence="11 14" id="KW-0496">Mitochondrion</keyword>
<dbReference type="InterPro" id="IPR002429">
    <property type="entry name" value="CcO_II-like_C"/>
</dbReference>
<dbReference type="FunFam" id="2.60.40.420:FF:000001">
    <property type="entry name" value="Cytochrome c oxidase subunit 2"/>
    <property type="match status" value="1"/>
</dbReference>
<evidence type="ECO:0000256" key="6">
    <source>
        <dbReference type="ARBA" id="ARBA00022723"/>
    </source>
</evidence>
<feature type="domain" description="Cytochrome oxidase subunit II transmembrane region profile" evidence="17">
    <location>
        <begin position="38"/>
        <end position="133"/>
    </location>
</feature>
<dbReference type="InterPro" id="IPR008972">
    <property type="entry name" value="Cupredoxin"/>
</dbReference>
<proteinExistence type="inferred from homology"/>
<comment type="function">
    <text evidence="14">Component of the cytochrome c oxidase, the last enzyme in the mitochondrial electron transport chain which drives oxidative phosphorylation. The respiratory chain contains 3 multisubunit complexes succinate dehydrogenase (complex II, CII), ubiquinol-cytochrome c oxidoreductase (cytochrome b-c1 complex, complex III, CIII) and cytochrome c oxidase (complex IV, CIV), that cooperate to transfer electrons derived from NADH and succinate to molecular oxygen, creating an electrochemical gradient over the inner membrane that drives transmembrane transport and the ATP synthase. Cytochrome c oxidase is the component of the respiratory chain that catalyzes the reduction of oxygen to water. Electrons originating from reduced cytochrome c in the intermembrane space (IMS) are transferred via the dinuclear copper A center (CU(A)) of subunit 2 and heme A of subunit 1 to the active site in subunit 1, a binuclear center (BNC) formed by heme A3 and copper B (CU(B)). The BNC reduces molecular oxygen to 2 water molecules using 4 electrons from cytochrome c in the IMS and 4 protons from the mitochondrial matrix.</text>
</comment>
<dbReference type="GO" id="GO:0005743">
    <property type="term" value="C:mitochondrial inner membrane"/>
    <property type="evidence" value="ECO:0007669"/>
    <property type="project" value="UniProtKB-SubCell"/>
</dbReference>
<dbReference type="GeneID" id="35199384"/>
<keyword evidence="6 14" id="KW-0479">Metal-binding</keyword>
<evidence type="ECO:0000256" key="1">
    <source>
        <dbReference type="ARBA" id="ARBA00004225"/>
    </source>
</evidence>
<evidence type="ECO:0000256" key="13">
    <source>
        <dbReference type="ARBA" id="ARBA00049512"/>
    </source>
</evidence>
<evidence type="ECO:0000256" key="11">
    <source>
        <dbReference type="ARBA" id="ARBA00023128"/>
    </source>
</evidence>
<dbReference type="CDD" id="cd13912">
    <property type="entry name" value="CcO_II_C"/>
    <property type="match status" value="1"/>
</dbReference>
<dbReference type="EMBL" id="MG202008">
    <property type="protein sequence ID" value="ATY40937.1"/>
    <property type="molecule type" value="Genomic_DNA"/>
</dbReference>
<keyword evidence="14" id="KW-0999">Mitochondrion inner membrane</keyword>
<dbReference type="SUPFAM" id="SSF49503">
    <property type="entry name" value="Cupredoxins"/>
    <property type="match status" value="1"/>
</dbReference>
<evidence type="ECO:0000256" key="15">
    <source>
        <dbReference type="SAM" id="Phobius"/>
    </source>
</evidence>
<evidence type="ECO:0000259" key="16">
    <source>
        <dbReference type="PROSITE" id="PS50857"/>
    </source>
</evidence>
<dbReference type="InterPro" id="IPR036257">
    <property type="entry name" value="Cyt_c_oxidase_su2_TM_sf"/>
</dbReference>
<feature type="transmembrane region" description="Helical" evidence="15">
    <location>
        <begin position="105"/>
        <end position="127"/>
    </location>
</feature>
<keyword evidence="4 14" id="KW-0679">Respiratory chain</keyword>
<dbReference type="Pfam" id="PF00116">
    <property type="entry name" value="COX2"/>
    <property type="match status" value="1"/>
</dbReference>
<dbReference type="GO" id="GO:0004129">
    <property type="term" value="F:cytochrome-c oxidase activity"/>
    <property type="evidence" value="ECO:0007669"/>
    <property type="project" value="UniProtKB-EC"/>
</dbReference>
<evidence type="ECO:0000256" key="12">
    <source>
        <dbReference type="ARBA" id="ARBA00023136"/>
    </source>
</evidence>
<dbReference type="RefSeq" id="YP_009446449.1">
    <property type="nucleotide sequence ID" value="NC_036491.1"/>
</dbReference>
<evidence type="ECO:0000256" key="7">
    <source>
        <dbReference type="ARBA" id="ARBA00022967"/>
    </source>
</evidence>
<keyword evidence="10 14" id="KW-0186">Copper</keyword>
<evidence type="ECO:0000256" key="9">
    <source>
        <dbReference type="ARBA" id="ARBA00022989"/>
    </source>
</evidence>
<comment type="cofactor">
    <cofactor evidence="14">
        <name>Cu cation</name>
        <dbReference type="ChEBI" id="CHEBI:23378"/>
    </cofactor>
    <text evidence="14">Binds a copper A center.</text>
</comment>
<dbReference type="SUPFAM" id="SSF81464">
    <property type="entry name" value="Cytochrome c oxidase subunit II-like, transmembrane region"/>
    <property type="match status" value="1"/>
</dbReference>
<dbReference type="Pfam" id="PF02790">
    <property type="entry name" value="COX2_TM"/>
    <property type="match status" value="1"/>
</dbReference>
<feature type="domain" description="Cytochrome oxidase subunit II copper A binding" evidence="16">
    <location>
        <begin position="134"/>
        <end position="272"/>
    </location>
</feature>
<dbReference type="Gene3D" id="1.10.287.90">
    <property type="match status" value="1"/>
</dbReference>
<comment type="subcellular location">
    <subcellularLocation>
        <location evidence="14">Mitochondrion inner membrane</location>
        <topology evidence="14">Multi-pass membrane protein</topology>
    </subcellularLocation>
    <subcellularLocation>
        <location evidence="1">Mitochondrion membrane</location>
        <topology evidence="1">Multi-pass membrane protein</topology>
    </subcellularLocation>
</comment>
<sequence length="277" mass="31474">MTIISLLFEYSVAGGLVWFLHFMVDSTYQHNFGPRCDASQPWQMLFQDPATPIAEGIINLHHDIMFIIILIVVFVSWMLARAVWGFHESRNPKPINITHGTLIEIIWTVTPSLILVAIAIPSFALLYSMDEVIDPAITIKAVGHQWYWSYEYSDYESEGKEPIAFDSYMVPEEDLEPGQYRLLEVDNRVLVPVNTHVRLIITAADVLHCWTVPSLGVKMDAVPGRLNQVNFFVKREGVFYGQCSEICGVNHGFMPIVVEAVSLDNYITWVLNKLNEG</sequence>
<evidence type="ECO:0000256" key="3">
    <source>
        <dbReference type="ARBA" id="ARBA00022448"/>
    </source>
</evidence>
<reference evidence="18" key="1">
    <citation type="journal article" date="2017" name="Curr. Biol.">
        <title>A New Lineage of Eukaryotes Illuminates Early Mitochondrial Genome Reduction.</title>
        <authorList>
            <person name="Janouskovec J."/>
            <person name="Tikhonenkov D.V."/>
            <person name="Burki F."/>
            <person name="Howe A.T."/>
            <person name="Rohwer F.L."/>
            <person name="Mylnikov A.P."/>
            <person name="Keeling P.J."/>
        </authorList>
    </citation>
    <scope>NUCLEOTIDE SEQUENCE</scope>
    <source>
        <strain evidence="18">TD-1</strain>
    </source>
</reference>
<dbReference type="PROSITE" id="PS50999">
    <property type="entry name" value="COX2_TM"/>
    <property type="match status" value="1"/>
</dbReference>
<evidence type="ECO:0000313" key="18">
    <source>
        <dbReference type="EMBL" id="ATY40937.1"/>
    </source>
</evidence>